<dbReference type="PANTHER" id="PTHR10578">
    <property type="entry name" value="S -2-HYDROXY-ACID OXIDASE-RELATED"/>
    <property type="match status" value="1"/>
</dbReference>
<dbReference type="Proteomes" id="UP000464787">
    <property type="component" value="Chromosome"/>
</dbReference>
<dbReference type="EMBL" id="CP047650">
    <property type="protein sequence ID" value="QHI97014.1"/>
    <property type="molecule type" value="Genomic_DNA"/>
</dbReference>
<feature type="binding site" evidence="7">
    <location>
        <position position="184"/>
    </location>
    <ligand>
        <name>FMN</name>
        <dbReference type="ChEBI" id="CHEBI:58210"/>
    </ligand>
</feature>
<evidence type="ECO:0000256" key="3">
    <source>
        <dbReference type="ARBA" id="ARBA00022643"/>
    </source>
</evidence>
<feature type="binding site" evidence="7">
    <location>
        <position position="305"/>
    </location>
    <ligand>
        <name>FMN</name>
        <dbReference type="ChEBI" id="CHEBI:58210"/>
    </ligand>
</feature>
<feature type="binding site" evidence="7">
    <location>
        <position position="283"/>
    </location>
    <ligand>
        <name>FMN</name>
        <dbReference type="ChEBI" id="CHEBI:58210"/>
    </ligand>
</feature>
<evidence type="ECO:0000256" key="5">
    <source>
        <dbReference type="ARBA" id="ARBA00024042"/>
    </source>
</evidence>
<feature type="binding site" evidence="7">
    <location>
        <position position="158"/>
    </location>
    <ligand>
        <name>FMN</name>
        <dbReference type="ChEBI" id="CHEBI:58210"/>
    </ligand>
</feature>
<dbReference type="InterPro" id="IPR013785">
    <property type="entry name" value="Aldolase_TIM"/>
</dbReference>
<sequence>MQPTIDLENYPVFSHTAPPNSLARQIPPRLRRMLSLDDFEVAAKKHLPAPIFAYVSGGCETDRSLGRNRSVFEDYEWVSRALVNTSKRTLATELFGKRWAAPFGIAPMGISALSAYRGDLIQAQAAAATGIPMIMSGSSLIRMEDVAQANPDAWFQAYVPGENDRILALLDRVEAAGFGTLVVTVDVPVSGNRENNIRARFSTPLRPGPRLAWDGITHPGWLFGTALRTLVNHGMPHFENSHAKRGAPILASNVMRDFGARDHLSWEHFALIRQRWKGRLIVKGILHVDDALRARDEGADGIVLSNHGGRQLDGVVAPLRVLPAVRAALGADYPLMIDSGFRRGNDVLTALALGADFVFVGRPFNYAGAIAGQPGVQHAIGVLASEIARNMALLGVQSPSEVGPQHLMPS</sequence>
<feature type="binding site" evidence="7">
    <location>
        <begin position="361"/>
        <end position="362"/>
    </location>
    <ligand>
        <name>FMN</name>
        <dbReference type="ChEBI" id="CHEBI:58210"/>
    </ligand>
</feature>
<accession>A0A857IZI8</accession>
<feature type="domain" description="FMN hydroxy acid dehydrogenase" evidence="8">
    <location>
        <begin position="28"/>
        <end position="410"/>
    </location>
</feature>
<feature type="binding site" evidence="7">
    <location>
        <position position="54"/>
    </location>
    <ligand>
        <name>glyoxylate</name>
        <dbReference type="ChEBI" id="CHEBI:36655"/>
    </ligand>
</feature>
<gene>
    <name evidence="9" type="ORF">GT347_02840</name>
</gene>
<feature type="binding site" evidence="7">
    <location>
        <position position="193"/>
    </location>
    <ligand>
        <name>glyoxylate</name>
        <dbReference type="ChEBI" id="CHEBI:36655"/>
    </ligand>
</feature>
<proteinExistence type="inferred from homology"/>
<dbReference type="Pfam" id="PF01070">
    <property type="entry name" value="FMN_dh"/>
    <property type="match status" value="1"/>
</dbReference>
<comment type="similarity">
    <text evidence="5">Belongs to the FMN-dependent alpha-hydroxy acid dehydrogenase family.</text>
</comment>
<reference evidence="9 10" key="1">
    <citation type="submission" date="2020-01" db="EMBL/GenBank/DDBJ databases">
        <title>Genome sequencing of strain KACC 21265.</title>
        <authorList>
            <person name="Heo J."/>
            <person name="Kim S.-J."/>
            <person name="Kim J.-S."/>
            <person name="Hong S.-B."/>
            <person name="Kwon S.-W."/>
        </authorList>
    </citation>
    <scope>NUCLEOTIDE SEQUENCE [LARGE SCALE GENOMIC DNA]</scope>
    <source>
        <strain evidence="9 10">KACC 21265</strain>
    </source>
</reference>
<keyword evidence="3 7" id="KW-0288">FMN</keyword>
<dbReference type="InterPro" id="IPR000262">
    <property type="entry name" value="FMN-dep_DH"/>
</dbReference>
<comment type="cofactor">
    <cofactor evidence="1">
        <name>FMN</name>
        <dbReference type="ChEBI" id="CHEBI:58210"/>
    </cofactor>
</comment>
<keyword evidence="2 7" id="KW-0285">Flavoprotein</keyword>
<dbReference type="GO" id="GO:0016491">
    <property type="term" value="F:oxidoreductase activity"/>
    <property type="evidence" value="ECO:0007669"/>
    <property type="project" value="UniProtKB-KW"/>
</dbReference>
<dbReference type="AlphaFoldDB" id="A0A857IZI8"/>
<dbReference type="InterPro" id="IPR008259">
    <property type="entry name" value="FMN_hydac_DH_AS"/>
</dbReference>
<evidence type="ECO:0000259" key="8">
    <source>
        <dbReference type="PROSITE" id="PS51349"/>
    </source>
</evidence>
<feature type="binding site" evidence="7">
    <location>
        <begin position="338"/>
        <end position="342"/>
    </location>
    <ligand>
        <name>FMN</name>
        <dbReference type="ChEBI" id="CHEBI:58210"/>
    </ligand>
</feature>
<dbReference type="Gene3D" id="3.20.20.70">
    <property type="entry name" value="Aldolase class I"/>
    <property type="match status" value="1"/>
</dbReference>
<evidence type="ECO:0000313" key="10">
    <source>
        <dbReference type="Proteomes" id="UP000464787"/>
    </source>
</evidence>
<keyword evidence="4" id="KW-0560">Oxidoreductase</keyword>
<dbReference type="PROSITE" id="PS00557">
    <property type="entry name" value="FMN_HYDROXY_ACID_DH_1"/>
    <property type="match status" value="1"/>
</dbReference>
<dbReference type="PIRSF" id="PIRSF000138">
    <property type="entry name" value="Al-hdrx_acd_dh"/>
    <property type="match status" value="1"/>
</dbReference>
<organism evidence="9 10">
    <name type="scientific">Xylophilus rhododendri</name>
    <dbReference type="NCBI Taxonomy" id="2697032"/>
    <lineage>
        <taxon>Bacteria</taxon>
        <taxon>Pseudomonadati</taxon>
        <taxon>Pseudomonadota</taxon>
        <taxon>Betaproteobacteria</taxon>
        <taxon>Burkholderiales</taxon>
        <taxon>Xylophilus</taxon>
    </lineage>
</organism>
<dbReference type="InterPro" id="IPR037396">
    <property type="entry name" value="FMN_HAD"/>
</dbReference>
<feature type="binding site" evidence="7">
    <location>
        <position position="310"/>
    </location>
    <ligand>
        <name>glyoxylate</name>
        <dbReference type="ChEBI" id="CHEBI:36655"/>
    </ligand>
</feature>
<evidence type="ECO:0000313" key="9">
    <source>
        <dbReference type="EMBL" id="QHI97014.1"/>
    </source>
</evidence>
<feature type="binding site" evidence="7">
    <location>
        <position position="307"/>
    </location>
    <ligand>
        <name>glyoxylate</name>
        <dbReference type="ChEBI" id="CHEBI:36655"/>
    </ligand>
</feature>
<evidence type="ECO:0000256" key="6">
    <source>
        <dbReference type="PIRSR" id="PIRSR000138-1"/>
    </source>
</evidence>
<feature type="binding site" evidence="7">
    <location>
        <begin position="107"/>
        <end position="109"/>
    </location>
    <ligand>
        <name>FMN</name>
        <dbReference type="ChEBI" id="CHEBI:58210"/>
    </ligand>
</feature>
<feature type="active site" description="Proton acceptor" evidence="6">
    <location>
        <position position="307"/>
    </location>
</feature>
<dbReference type="PROSITE" id="PS51349">
    <property type="entry name" value="FMN_HYDROXY_ACID_DH_2"/>
    <property type="match status" value="1"/>
</dbReference>
<evidence type="ECO:0000256" key="7">
    <source>
        <dbReference type="PIRSR" id="PIRSR000138-2"/>
    </source>
</evidence>
<dbReference type="PANTHER" id="PTHR10578:SF107">
    <property type="entry name" value="2-HYDROXYACID OXIDASE 1"/>
    <property type="match status" value="1"/>
</dbReference>
<feature type="binding site" evidence="7">
    <location>
        <position position="156"/>
    </location>
    <ligand>
        <name>FMN</name>
        <dbReference type="ChEBI" id="CHEBI:58210"/>
    </ligand>
</feature>
<evidence type="ECO:0000256" key="2">
    <source>
        <dbReference type="ARBA" id="ARBA00022630"/>
    </source>
</evidence>
<protein>
    <submittedName>
        <fullName evidence="9">Alpha-hydroxy-acid oxidizing protein</fullName>
    </submittedName>
</protein>
<dbReference type="CDD" id="cd02809">
    <property type="entry name" value="alpha_hydroxyacid_oxid_FMN"/>
    <property type="match status" value="1"/>
</dbReference>
<feature type="binding site" evidence="7">
    <location>
        <position position="136"/>
    </location>
    <ligand>
        <name>FMN</name>
        <dbReference type="ChEBI" id="CHEBI:58210"/>
    </ligand>
</feature>
<name>A0A857IZI8_9BURK</name>
<evidence type="ECO:0000256" key="4">
    <source>
        <dbReference type="ARBA" id="ARBA00023002"/>
    </source>
</evidence>
<dbReference type="KEGG" id="xyk:GT347_02840"/>
<dbReference type="InterPro" id="IPR012133">
    <property type="entry name" value="Alpha-hydoxy_acid_DH_FMN"/>
</dbReference>
<dbReference type="SUPFAM" id="SSF51395">
    <property type="entry name" value="FMN-linked oxidoreductases"/>
    <property type="match status" value="1"/>
</dbReference>
<evidence type="ECO:0000256" key="1">
    <source>
        <dbReference type="ARBA" id="ARBA00001917"/>
    </source>
</evidence>
<dbReference type="GO" id="GO:0010181">
    <property type="term" value="F:FMN binding"/>
    <property type="evidence" value="ECO:0007669"/>
    <property type="project" value="InterPro"/>
</dbReference>
<keyword evidence="10" id="KW-1185">Reference proteome</keyword>